<reference evidence="2" key="1">
    <citation type="submission" date="2023-10" db="EMBL/GenBank/DDBJ databases">
        <authorList>
            <person name="Chen Y."/>
            <person name="Shah S."/>
            <person name="Dougan E. K."/>
            <person name="Thang M."/>
            <person name="Chan C."/>
        </authorList>
    </citation>
    <scope>NUCLEOTIDE SEQUENCE [LARGE SCALE GENOMIC DNA]</scope>
</reference>
<keyword evidence="3" id="KW-1185">Reference proteome</keyword>
<gene>
    <name evidence="2" type="ORF">PCOR1329_LOCUS18637</name>
</gene>
<dbReference type="EMBL" id="CAUYUJ010005882">
    <property type="protein sequence ID" value="CAK0815296.1"/>
    <property type="molecule type" value="Genomic_DNA"/>
</dbReference>
<sequence>AIRGAGAEAARLLLVRETGSLPVLPPVVGLSFARAGEELVDEGCASIMTSRADRMPGRRVLVRFEGDTYAHVRVLLWPTHFDDRYESWVIFTADDDLYIERVRDWTWIYDLTEGWPPGLWAGVVRFRTPPTANEVLAKVLDGRDEALMYQARRRLPERLGRRLGEEPTAFLDWRGRELVVEDSVLSRVRRRLTNKGMSSELRLAEASGDELTTRPALGGAADGGAGGAGGGAGALVPASPGAAPGGHGGSGLVDGVYVVAEAESPRGCRTVMLLDDGARVLCERAAADDVEERRRAAREAAGRCGAAQQDGRGAACQVDDPRAEFAAADAGVDKIGGAATPVPEAEVEGDARTLCVEWTSEGARFKTWRKAVEESTHLTMEQRELRGACTCLHLCRRCLQRTGWPKTWLLSFCRGHGVSSKDRSCHELTALVQALWLAGACDGLNLGGVAALESVARCMATIVE</sequence>
<protein>
    <submittedName>
        <fullName evidence="2">Uncharacterized protein</fullName>
    </submittedName>
</protein>
<evidence type="ECO:0000313" key="3">
    <source>
        <dbReference type="Proteomes" id="UP001189429"/>
    </source>
</evidence>
<accession>A0ABN9RAU2</accession>
<name>A0ABN9RAU2_9DINO</name>
<evidence type="ECO:0000313" key="2">
    <source>
        <dbReference type="EMBL" id="CAK0815296.1"/>
    </source>
</evidence>
<proteinExistence type="predicted"/>
<comment type="caution">
    <text evidence="2">The sequence shown here is derived from an EMBL/GenBank/DDBJ whole genome shotgun (WGS) entry which is preliminary data.</text>
</comment>
<feature type="region of interest" description="Disordered" evidence="1">
    <location>
        <begin position="204"/>
        <end position="231"/>
    </location>
</feature>
<feature type="non-terminal residue" evidence="2">
    <location>
        <position position="464"/>
    </location>
</feature>
<evidence type="ECO:0000256" key="1">
    <source>
        <dbReference type="SAM" id="MobiDB-lite"/>
    </source>
</evidence>
<dbReference type="Proteomes" id="UP001189429">
    <property type="component" value="Unassembled WGS sequence"/>
</dbReference>
<feature type="compositionally biased region" description="Gly residues" evidence="1">
    <location>
        <begin position="220"/>
        <end position="231"/>
    </location>
</feature>
<feature type="non-terminal residue" evidence="2">
    <location>
        <position position="1"/>
    </location>
</feature>
<organism evidence="2 3">
    <name type="scientific">Prorocentrum cordatum</name>
    <dbReference type="NCBI Taxonomy" id="2364126"/>
    <lineage>
        <taxon>Eukaryota</taxon>
        <taxon>Sar</taxon>
        <taxon>Alveolata</taxon>
        <taxon>Dinophyceae</taxon>
        <taxon>Prorocentrales</taxon>
        <taxon>Prorocentraceae</taxon>
        <taxon>Prorocentrum</taxon>
    </lineage>
</organism>